<keyword evidence="1" id="KW-1133">Transmembrane helix</keyword>
<sequence length="47" mass="5571">MEKNTRLIEYKKSWTSFHSFASIFSTTLIVRLLLLAIRRVVEDDREG</sequence>
<evidence type="ECO:0000313" key="2">
    <source>
        <dbReference type="EMBL" id="MCU9613241.1"/>
    </source>
</evidence>
<evidence type="ECO:0000256" key="1">
    <source>
        <dbReference type="SAM" id="Phobius"/>
    </source>
</evidence>
<accession>A0AAE3LMS8</accession>
<proteinExistence type="predicted"/>
<dbReference type="Proteomes" id="UP001209318">
    <property type="component" value="Unassembled WGS sequence"/>
</dbReference>
<dbReference type="AlphaFoldDB" id="A0AAE3LMS8"/>
<organism evidence="2 3">
    <name type="scientific">Perspicuibacillus lycopersici</name>
    <dbReference type="NCBI Taxonomy" id="1325689"/>
    <lineage>
        <taxon>Bacteria</taxon>
        <taxon>Bacillati</taxon>
        <taxon>Bacillota</taxon>
        <taxon>Bacilli</taxon>
        <taxon>Bacillales</taxon>
        <taxon>Bacillaceae</taxon>
        <taxon>Perspicuibacillus</taxon>
    </lineage>
</organism>
<feature type="transmembrane region" description="Helical" evidence="1">
    <location>
        <begin position="20"/>
        <end position="37"/>
    </location>
</feature>
<keyword evidence="1" id="KW-0812">Transmembrane</keyword>
<name>A0AAE3LMS8_9BACI</name>
<comment type="caution">
    <text evidence="2">The sequence shown here is derived from an EMBL/GenBank/DDBJ whole genome shotgun (WGS) entry which is preliminary data.</text>
</comment>
<protein>
    <submittedName>
        <fullName evidence="2">Uncharacterized protein</fullName>
    </submittedName>
</protein>
<gene>
    <name evidence="2" type="ORF">OEV98_06705</name>
</gene>
<reference evidence="2" key="1">
    <citation type="submission" date="2022-10" db="EMBL/GenBank/DDBJ databases">
        <title>Description of Fervidibacillus gen. nov. in the family Fervidibacillaceae fam. nov. with two species, Fervidibacillus albus sp. nov., and Fervidibacillus halotolerans sp. nov., isolated from tidal flat sediments.</title>
        <authorList>
            <person name="Kwon K.K."/>
            <person name="Yang S.-H."/>
        </authorList>
    </citation>
    <scope>NUCLEOTIDE SEQUENCE</scope>
    <source>
        <strain evidence="2">JCM 19140</strain>
    </source>
</reference>
<keyword evidence="3" id="KW-1185">Reference proteome</keyword>
<evidence type="ECO:0000313" key="3">
    <source>
        <dbReference type="Proteomes" id="UP001209318"/>
    </source>
</evidence>
<keyword evidence="1" id="KW-0472">Membrane</keyword>
<dbReference type="EMBL" id="JAOUSF010000002">
    <property type="protein sequence ID" value="MCU9613241.1"/>
    <property type="molecule type" value="Genomic_DNA"/>
</dbReference>